<evidence type="ECO:0000256" key="3">
    <source>
        <dbReference type="ARBA" id="ARBA00022692"/>
    </source>
</evidence>
<feature type="region of interest" description="Disordered" evidence="7">
    <location>
        <begin position="835"/>
        <end position="884"/>
    </location>
</feature>
<dbReference type="SFLD" id="SFLDG01168">
    <property type="entry name" value="Ferric_reductase_subgroup_(FRE"/>
    <property type="match status" value="1"/>
</dbReference>
<feature type="region of interest" description="Disordered" evidence="7">
    <location>
        <begin position="411"/>
        <end position="439"/>
    </location>
</feature>
<evidence type="ECO:0000256" key="1">
    <source>
        <dbReference type="ARBA" id="ARBA00004141"/>
    </source>
</evidence>
<keyword evidence="4 8" id="KW-1133">Transmembrane helix</keyword>
<dbReference type="SFLD" id="SFLDS00052">
    <property type="entry name" value="Ferric_Reductase_Domain"/>
    <property type="match status" value="1"/>
</dbReference>
<keyword evidence="12" id="KW-1185">Reference proteome</keyword>
<reference evidence="11" key="1">
    <citation type="submission" date="2022-08" db="EMBL/GenBank/DDBJ databases">
        <authorList>
            <person name="Giroux E."/>
            <person name="Giroux E."/>
        </authorList>
    </citation>
    <scope>NUCLEOTIDE SEQUENCE</scope>
    <source>
        <strain evidence="11">H1091258</strain>
    </source>
</reference>
<name>A0A9W4S3Y0_9PEZI</name>
<evidence type="ECO:0000313" key="11">
    <source>
        <dbReference type="EMBL" id="CAI0652451.1"/>
    </source>
</evidence>
<keyword evidence="6 8" id="KW-0472">Membrane</keyword>
<proteinExistence type="predicted"/>
<feature type="compositionally biased region" description="Polar residues" evidence="7">
    <location>
        <begin position="835"/>
        <end position="844"/>
    </location>
</feature>
<dbReference type="Pfam" id="PF01794">
    <property type="entry name" value="Ferric_reduct"/>
    <property type="match status" value="1"/>
</dbReference>
<dbReference type="Proteomes" id="UP001152533">
    <property type="component" value="Unassembled WGS sequence"/>
</dbReference>
<dbReference type="EMBL" id="CAMGZC010001342">
    <property type="protein sequence ID" value="CAI0652451.1"/>
    <property type="molecule type" value="Genomic_DNA"/>
</dbReference>
<dbReference type="GO" id="GO:0006826">
    <property type="term" value="P:iron ion transport"/>
    <property type="evidence" value="ECO:0007669"/>
    <property type="project" value="TreeGrafter"/>
</dbReference>
<feature type="transmembrane region" description="Helical" evidence="8">
    <location>
        <begin position="512"/>
        <end position="533"/>
    </location>
</feature>
<dbReference type="PANTHER" id="PTHR32361">
    <property type="entry name" value="FERRIC/CUPRIC REDUCTASE TRANSMEMBRANE COMPONENT"/>
    <property type="match status" value="1"/>
</dbReference>
<dbReference type="Gene3D" id="3.40.50.80">
    <property type="entry name" value="Nucleotide-binding domain of ferredoxin-NADP reductase (FNR) module"/>
    <property type="match status" value="1"/>
</dbReference>
<evidence type="ECO:0000256" key="5">
    <source>
        <dbReference type="ARBA" id="ARBA00023065"/>
    </source>
</evidence>
<dbReference type="Pfam" id="PF13847">
    <property type="entry name" value="Methyltransf_31"/>
    <property type="match status" value="1"/>
</dbReference>
<feature type="compositionally biased region" description="Low complexity" evidence="7">
    <location>
        <begin position="423"/>
        <end position="433"/>
    </location>
</feature>
<feature type="transmembrane region" description="Helical" evidence="8">
    <location>
        <begin position="655"/>
        <end position="677"/>
    </location>
</feature>
<dbReference type="CDD" id="cd02440">
    <property type="entry name" value="AdoMet_MTases"/>
    <property type="match status" value="1"/>
</dbReference>
<dbReference type="GO" id="GO:0005886">
    <property type="term" value="C:plasma membrane"/>
    <property type="evidence" value="ECO:0007669"/>
    <property type="project" value="TreeGrafter"/>
</dbReference>
<sequence length="1052" mass="116501">MASSDQSSTYHIGFKQGTIKLFELRNVSTCLQYLLPTLKSLPPTFSLLDVGCGPGSITLDLARHFPHATIIGVDQSAEVTERNQASVETLAPGTRVEFRQGDVLRPETFLTPAEMEAKFDVVHEHTTLICIPENAPVLRQMRLLAKPKGGIVACRDGDTQSQVLWPPCPENAELQERIYRMNGLETQTGRRLIHKALEAGFRRDQITASASVLSNITPEERFAYAGSMLDILADENSEYRRAAAKFGYTAEQIDVLRANMQRTLLFNTNKLACDEMAPASRLFASGLAVALYAIGVHADGTGLIGWGKTLYDPTCSFACRNVIRKQTLACTPVDSSANHGTAHNPVSTPPKCFVSDHVFLLTMALCIDTYCPLSENPPIAKLEDYWASHLGTGTLGDYKYTPAMSYQEALAAAREEESKAAQNSNSSSSDSNSGGHTNHRRAPIVRLMARHGDMAMDLADGLTVFNVSSSLPKAAGGSKPLNTTSFVGPTEWQLQWNYMHDFETNEAGHSTVTIVITLVAVLLPVALSALRFIPGFTKNFAWTYWQTLLIHPAAFGRRYREPVTGIGNIPTRGQALYIFVLSFLNIILWLGPYTIHQPQASFTSLKMQSISIIGNRAGVMAMGNFVALFLFAARNNVLLYLTDWSYSTYLLLHRWLAYWAIFHTIVHSFMLLANYILQGTYEAEIAREYWMWGIVGTVAVSAILPFSLLWVRQRFYEFFLASHVILSILFIVGYYYHIWYVYEYNWGYEIWIFVAGGIWGADRLFRLVRTFWQGLRWATITTVDDVDGEYIRIEVEGKRLDGGVVYLGFPTLSWRFWETHPFSVAYSGLNDAITESRTPESPVSTPVRDDKTEPESPTVEADPEKGINAQPNTVTTPARGSTDTTVFYSRSRSGMTRALAAKASPSTRIRVLLEGPYEHSGHVSAQIAHCTDMICIAGGVGITACLPFVRNRPAAGSTSLFWSSRHQGLITALAPALHSLPSSVKVQTSVGERLKLDTILTREMTAVFGGALAVVVCGPPSMADDVRSKIVEITRNDARSRPYVLVDEAFAW</sequence>
<comment type="subcellular location">
    <subcellularLocation>
        <location evidence="1">Membrane</location>
        <topology evidence="1">Multi-pass membrane protein</topology>
    </subcellularLocation>
</comment>
<keyword evidence="3 8" id="KW-0812">Transmembrane</keyword>
<accession>A0A9W4S3Y0</accession>
<evidence type="ECO:0000313" key="12">
    <source>
        <dbReference type="Proteomes" id="UP001152533"/>
    </source>
</evidence>
<evidence type="ECO:0008006" key="13">
    <source>
        <dbReference type="Google" id="ProtNLM"/>
    </source>
</evidence>
<dbReference type="PANTHER" id="PTHR32361:SF9">
    <property type="entry name" value="FERRIC REDUCTASE TRANSMEMBRANE COMPONENT 3-RELATED"/>
    <property type="match status" value="1"/>
</dbReference>
<protein>
    <recommendedName>
        <fullName evidence="13">Ferric oxidoreductase domain-containing protein</fullName>
    </recommendedName>
</protein>
<dbReference type="InterPro" id="IPR051410">
    <property type="entry name" value="Ferric/Cupric_Reductase"/>
</dbReference>
<evidence type="ECO:0000256" key="7">
    <source>
        <dbReference type="SAM" id="MobiDB-lite"/>
    </source>
</evidence>
<evidence type="ECO:0000256" key="6">
    <source>
        <dbReference type="ARBA" id="ARBA00023136"/>
    </source>
</evidence>
<dbReference type="SUPFAM" id="SSF52343">
    <property type="entry name" value="Ferredoxin reductase-like, C-terminal NADP-linked domain"/>
    <property type="match status" value="1"/>
</dbReference>
<evidence type="ECO:0000259" key="9">
    <source>
        <dbReference type="Pfam" id="PF01794"/>
    </source>
</evidence>
<evidence type="ECO:0000256" key="4">
    <source>
        <dbReference type="ARBA" id="ARBA00022989"/>
    </source>
</evidence>
<dbReference type="GO" id="GO:0006879">
    <property type="term" value="P:intracellular iron ion homeostasis"/>
    <property type="evidence" value="ECO:0007669"/>
    <property type="project" value="TreeGrafter"/>
</dbReference>
<keyword evidence="2" id="KW-0813">Transport</keyword>
<keyword evidence="5" id="KW-0406">Ion transport</keyword>
<feature type="transmembrane region" description="Helical" evidence="8">
    <location>
        <begin position="750"/>
        <end position="768"/>
    </location>
</feature>
<dbReference type="InterPro" id="IPR039261">
    <property type="entry name" value="FNR_nucleotide-bd"/>
</dbReference>
<feature type="transmembrane region" description="Helical" evidence="8">
    <location>
        <begin position="575"/>
        <end position="595"/>
    </location>
</feature>
<evidence type="ECO:0000256" key="8">
    <source>
        <dbReference type="SAM" id="Phobius"/>
    </source>
</evidence>
<dbReference type="AlphaFoldDB" id="A0A9W4S3Y0"/>
<dbReference type="InterPro" id="IPR025714">
    <property type="entry name" value="Methyltranfer_dom"/>
</dbReference>
<dbReference type="SUPFAM" id="SSF53335">
    <property type="entry name" value="S-adenosyl-L-methionine-dependent methyltransferases"/>
    <property type="match status" value="1"/>
</dbReference>
<dbReference type="GO" id="GO:0015677">
    <property type="term" value="P:copper ion import"/>
    <property type="evidence" value="ECO:0007669"/>
    <property type="project" value="TreeGrafter"/>
</dbReference>
<feature type="transmembrane region" description="Helical" evidence="8">
    <location>
        <begin position="718"/>
        <end position="738"/>
    </location>
</feature>
<feature type="transmembrane region" description="Helical" evidence="8">
    <location>
        <begin position="615"/>
        <end position="634"/>
    </location>
</feature>
<gene>
    <name evidence="11" type="ORF">CGXH109_LOCUS117013</name>
</gene>
<comment type="caution">
    <text evidence="11">The sequence shown here is derived from an EMBL/GenBank/DDBJ whole genome shotgun (WGS) entry which is preliminary data.</text>
</comment>
<dbReference type="CDD" id="cd06186">
    <property type="entry name" value="NOX_Duox_like_FAD_NADP"/>
    <property type="match status" value="1"/>
</dbReference>
<dbReference type="Gene3D" id="3.40.50.150">
    <property type="entry name" value="Vaccinia Virus protein VP39"/>
    <property type="match status" value="1"/>
</dbReference>
<feature type="transmembrane region" description="Helical" evidence="8">
    <location>
        <begin position="689"/>
        <end position="711"/>
    </location>
</feature>
<dbReference type="GO" id="GO:0000293">
    <property type="term" value="F:ferric-chelate reductase activity"/>
    <property type="evidence" value="ECO:0007669"/>
    <property type="project" value="TreeGrafter"/>
</dbReference>
<dbReference type="InterPro" id="IPR029063">
    <property type="entry name" value="SAM-dependent_MTases_sf"/>
</dbReference>
<feature type="compositionally biased region" description="Polar residues" evidence="7">
    <location>
        <begin position="869"/>
        <end position="884"/>
    </location>
</feature>
<evidence type="ECO:0000259" key="10">
    <source>
        <dbReference type="Pfam" id="PF13847"/>
    </source>
</evidence>
<feature type="domain" description="Methyltransferase" evidence="10">
    <location>
        <begin position="46"/>
        <end position="156"/>
    </location>
</feature>
<feature type="domain" description="Ferric oxidoreductase" evidence="9">
    <location>
        <begin position="617"/>
        <end position="733"/>
    </location>
</feature>
<evidence type="ECO:0000256" key="2">
    <source>
        <dbReference type="ARBA" id="ARBA00022448"/>
    </source>
</evidence>
<organism evidence="11 12">
    <name type="scientific">Colletotrichum noveboracense</name>
    <dbReference type="NCBI Taxonomy" id="2664923"/>
    <lineage>
        <taxon>Eukaryota</taxon>
        <taxon>Fungi</taxon>
        <taxon>Dikarya</taxon>
        <taxon>Ascomycota</taxon>
        <taxon>Pezizomycotina</taxon>
        <taxon>Sordariomycetes</taxon>
        <taxon>Hypocreomycetidae</taxon>
        <taxon>Glomerellales</taxon>
        <taxon>Glomerellaceae</taxon>
        <taxon>Colletotrichum</taxon>
        <taxon>Colletotrichum gloeosporioides species complex</taxon>
    </lineage>
</organism>
<dbReference type="InterPro" id="IPR013130">
    <property type="entry name" value="Fe3_Rdtase_TM_dom"/>
</dbReference>